<dbReference type="InterPro" id="IPR051044">
    <property type="entry name" value="MAG_DAG_Lipase"/>
</dbReference>
<dbReference type="InterPro" id="IPR000073">
    <property type="entry name" value="AB_hydrolase_1"/>
</dbReference>
<dbReference type="Pfam" id="PF12146">
    <property type="entry name" value="Hydrolase_4"/>
    <property type="match status" value="1"/>
</dbReference>
<gene>
    <name evidence="2" type="ORF">UFOPK2754_00611</name>
    <name evidence="3" type="ORF">UFOPK3139_00819</name>
    <name evidence="4" type="ORF">UFOPK3543_02079</name>
    <name evidence="5" type="ORF">UFOPK3967_01644</name>
</gene>
<protein>
    <submittedName>
        <fullName evidence="3">Unannotated protein</fullName>
    </submittedName>
</protein>
<feature type="domain" description="Serine aminopeptidase S33" evidence="1">
    <location>
        <begin position="25"/>
        <end position="255"/>
    </location>
</feature>
<evidence type="ECO:0000259" key="1">
    <source>
        <dbReference type="Pfam" id="PF12146"/>
    </source>
</evidence>
<dbReference type="PRINTS" id="PR00111">
    <property type="entry name" value="ABHYDROLASE"/>
</dbReference>
<dbReference type="InterPro" id="IPR029058">
    <property type="entry name" value="AB_hydrolase_fold"/>
</dbReference>
<evidence type="ECO:0000313" key="5">
    <source>
        <dbReference type="EMBL" id="CAB5001279.1"/>
    </source>
</evidence>
<evidence type="ECO:0000313" key="3">
    <source>
        <dbReference type="EMBL" id="CAB4822862.1"/>
    </source>
</evidence>
<dbReference type="EMBL" id="CAFABA010000023">
    <property type="protein sequence ID" value="CAB4822862.1"/>
    <property type="molecule type" value="Genomic_DNA"/>
</dbReference>
<dbReference type="EMBL" id="CAFBOS010000099">
    <property type="protein sequence ID" value="CAB5001279.1"/>
    <property type="molecule type" value="Genomic_DNA"/>
</dbReference>
<dbReference type="EMBL" id="CAEZYR010000015">
    <property type="protein sequence ID" value="CAB4733005.1"/>
    <property type="molecule type" value="Genomic_DNA"/>
</dbReference>
<accession>A0A6J6ZMU3</accession>
<dbReference type="PANTHER" id="PTHR11614">
    <property type="entry name" value="PHOSPHOLIPASE-RELATED"/>
    <property type="match status" value="1"/>
</dbReference>
<evidence type="ECO:0000313" key="2">
    <source>
        <dbReference type="EMBL" id="CAB4733005.1"/>
    </source>
</evidence>
<dbReference type="SUPFAM" id="SSF53474">
    <property type="entry name" value="alpha/beta-Hydrolases"/>
    <property type="match status" value="1"/>
</dbReference>
<name>A0A6J6ZMU3_9ZZZZ</name>
<dbReference type="Gene3D" id="3.40.50.1820">
    <property type="entry name" value="alpha/beta hydrolase"/>
    <property type="match status" value="1"/>
</dbReference>
<evidence type="ECO:0000313" key="4">
    <source>
        <dbReference type="EMBL" id="CAB4920913.1"/>
    </source>
</evidence>
<organism evidence="3">
    <name type="scientific">freshwater metagenome</name>
    <dbReference type="NCBI Taxonomy" id="449393"/>
    <lineage>
        <taxon>unclassified sequences</taxon>
        <taxon>metagenomes</taxon>
        <taxon>ecological metagenomes</taxon>
    </lineage>
</organism>
<proteinExistence type="predicted"/>
<reference evidence="3" key="1">
    <citation type="submission" date="2020-05" db="EMBL/GenBank/DDBJ databases">
        <authorList>
            <person name="Chiriac C."/>
            <person name="Salcher M."/>
            <person name="Ghai R."/>
            <person name="Kavagutti S V."/>
        </authorList>
    </citation>
    <scope>NUCLEOTIDE SEQUENCE</scope>
</reference>
<sequence>MTSTTDFGLTRDGVVQLRRRWKAQSPWAAMLLLHGIAEHSGRYEHVGEHLAAAGVEVIAIDHRGFGLSGGRRSYVASFDEFLDDVEDQLAEVRSLGLPTAMLGHSMGGLIALSYVLEGRPRPDALALSGPALGANVPTRLRALVRVLRHLAPRLRVPTPISGSQLATDPRVGEAYFADPLVVRTSTPALGYAVLAQIVRVNEHLSALGRDGPPILVQHGADDSIVPAASTVALGAMAGVQRIEYRGLRHEIFNEPSGPAVLDDLIAWLRTVL</sequence>
<dbReference type="AlphaFoldDB" id="A0A6J6ZMU3"/>
<dbReference type="InterPro" id="IPR022742">
    <property type="entry name" value="Hydrolase_4"/>
</dbReference>
<dbReference type="EMBL" id="CAFBMH010000089">
    <property type="protein sequence ID" value="CAB4920913.1"/>
    <property type="molecule type" value="Genomic_DNA"/>
</dbReference>